<keyword evidence="1" id="KW-0812">Transmembrane</keyword>
<reference evidence="2 3" key="1">
    <citation type="journal article" date="2011" name="Genome Res.">
        <title>Whole genome sequencing of multiple Leishmania donovani clinical isolates provides insights into population structure and mechanisms of drug resistance.</title>
        <authorList>
            <person name="Downing T."/>
            <person name="Imamura H."/>
            <person name="Decuypere S."/>
            <person name="Clark T.G."/>
            <person name="Coombs G.H."/>
            <person name="Cotton J.A."/>
            <person name="Hilley J.D."/>
            <person name="de Doncker S."/>
            <person name="Maes I."/>
            <person name="Mottram J.C."/>
            <person name="Quail M.A."/>
            <person name="Rijal S."/>
            <person name="Sanders M."/>
            <person name="Schonian G."/>
            <person name="Stark O."/>
            <person name="Sundar S."/>
            <person name="Vanaerschot M."/>
            <person name="Hertz-Fowler C."/>
            <person name="Dujardin J.C."/>
            <person name="Berriman M."/>
        </authorList>
    </citation>
    <scope>NUCLEOTIDE SEQUENCE [LARGE SCALE GENOMIC DNA]</scope>
    <source>
        <strain evidence="2 3">BPK282A1</strain>
    </source>
</reference>
<dbReference type="GeneID" id="13387381"/>
<name>E9BRE1_LEIDO</name>
<accession>E9BRE1</accession>
<dbReference type="Proteomes" id="UP000008980">
    <property type="component" value="Chromosome 34"/>
</dbReference>
<keyword evidence="1" id="KW-0472">Membrane</keyword>
<feature type="transmembrane region" description="Helical" evidence="1">
    <location>
        <begin position="75"/>
        <end position="97"/>
    </location>
</feature>
<gene>
    <name evidence="2" type="ORF">LDBPK_343430</name>
</gene>
<evidence type="ECO:0000313" key="3">
    <source>
        <dbReference type="Proteomes" id="UP000008980"/>
    </source>
</evidence>
<dbReference type="AlphaFoldDB" id="E9BRE1"/>
<feature type="transmembrane region" description="Helical" evidence="1">
    <location>
        <begin position="109"/>
        <end position="129"/>
    </location>
</feature>
<evidence type="ECO:0008006" key="4">
    <source>
        <dbReference type="Google" id="ProtNLM"/>
    </source>
</evidence>
<evidence type="ECO:0000256" key="1">
    <source>
        <dbReference type="SAM" id="Phobius"/>
    </source>
</evidence>
<sequence>MPSPSVAFCLRQLHRCPCTLPLLPLPLFPSTCRDFLALPLPTTISSLIYASRQNHSSRYLFSHAYLITMSSLRKLVPATAIAVAAMALPAAATTTMTRSPMYADDGVNMIPVMMVVGVSIVLALVYTLWRLLPRIRSGELSSSKLGSKWRAELLNQTPKKEKARFEDDCSSADMV</sequence>
<dbReference type="KEGG" id="ldo:LDBPK_343430"/>
<organism evidence="2 3">
    <name type="scientific">Leishmania donovani</name>
    <dbReference type="NCBI Taxonomy" id="5661"/>
    <lineage>
        <taxon>Eukaryota</taxon>
        <taxon>Discoba</taxon>
        <taxon>Euglenozoa</taxon>
        <taxon>Kinetoplastea</taxon>
        <taxon>Metakinetoplastina</taxon>
        <taxon>Trypanosomatida</taxon>
        <taxon>Trypanosomatidae</taxon>
        <taxon>Leishmaniinae</taxon>
        <taxon>Leishmania</taxon>
    </lineage>
</organism>
<dbReference type="RefSeq" id="XP_003864502.1">
    <property type="nucleotide sequence ID" value="XM_003864454.1"/>
</dbReference>
<reference evidence="3" key="2">
    <citation type="submission" date="2011-02" db="EMBL/GenBank/DDBJ databases">
        <title>Whole genome sequencing of Leishmania donovani clinical lines reveals dynamic variation related to drug resistance.</title>
        <authorList>
            <person name="Downing T."/>
            <person name="Imamura H."/>
            <person name="Sanders M."/>
            <person name="Decuypere S."/>
            <person name="Hertz-Fowler C."/>
            <person name="Clark T.G."/>
            <person name="Rijal S."/>
            <person name="Sundar S."/>
            <person name="Quail M.A."/>
            <person name="De Doncker S."/>
            <person name="Maes I."/>
            <person name="Vanaerschot M."/>
            <person name="Stark O."/>
            <person name="Schonian G."/>
            <person name="Dujardin J.C."/>
            <person name="Berriman M."/>
        </authorList>
    </citation>
    <scope>NUCLEOTIDE SEQUENCE [LARGE SCALE GENOMIC DNA]</scope>
    <source>
        <strain evidence="3">BPK282A1</strain>
    </source>
</reference>
<proteinExistence type="predicted"/>
<dbReference type="VEuPathDB" id="TriTrypDB:LdBPK_343430.1"/>
<keyword evidence="1" id="KW-1133">Transmembrane helix</keyword>
<dbReference type="OMA" id="HAYLITM"/>
<dbReference type="EMBL" id="FR799621">
    <property type="protein sequence ID" value="CBZ37820.1"/>
    <property type="molecule type" value="Genomic_DNA"/>
</dbReference>
<evidence type="ECO:0000313" key="2">
    <source>
        <dbReference type="EMBL" id="CBZ37820.1"/>
    </source>
</evidence>
<protein>
    <recommendedName>
        <fullName evidence="4">Transmembrane protein</fullName>
    </recommendedName>
</protein>